<feature type="transmembrane region" description="Helical" evidence="6">
    <location>
        <begin position="736"/>
        <end position="759"/>
    </location>
</feature>
<dbReference type="Pfam" id="PF03176">
    <property type="entry name" value="MMPL"/>
    <property type="match status" value="2"/>
</dbReference>
<dbReference type="PANTHER" id="PTHR33406:SF12">
    <property type="entry name" value="BLR2997 PROTEIN"/>
    <property type="match status" value="1"/>
</dbReference>
<keyword evidence="9" id="KW-1185">Reference proteome</keyword>
<evidence type="ECO:0000313" key="9">
    <source>
        <dbReference type="Proteomes" id="UP000245489"/>
    </source>
</evidence>
<dbReference type="EMBL" id="QGGO01000034">
    <property type="protein sequence ID" value="PWK17621.1"/>
    <property type="molecule type" value="Genomic_DNA"/>
</dbReference>
<dbReference type="Proteomes" id="UP000245489">
    <property type="component" value="Unassembled WGS sequence"/>
</dbReference>
<feature type="transmembrane region" description="Helical" evidence="6">
    <location>
        <begin position="327"/>
        <end position="343"/>
    </location>
</feature>
<evidence type="ECO:0000256" key="1">
    <source>
        <dbReference type="ARBA" id="ARBA00004651"/>
    </source>
</evidence>
<feature type="transmembrane region" description="Helical" evidence="6">
    <location>
        <begin position="399"/>
        <end position="423"/>
    </location>
</feature>
<keyword evidence="4 6" id="KW-1133">Transmembrane helix</keyword>
<reference evidence="8 9" key="1">
    <citation type="submission" date="2018-05" db="EMBL/GenBank/DDBJ databases">
        <title>Genomic Encyclopedia of Archaeal and Bacterial Type Strains, Phase II (KMG-II): from individual species to whole genera.</title>
        <authorList>
            <person name="Goeker M."/>
        </authorList>
    </citation>
    <scope>NUCLEOTIDE SEQUENCE [LARGE SCALE GENOMIC DNA]</scope>
    <source>
        <strain evidence="8 9">DSM 22214</strain>
    </source>
</reference>
<feature type="transmembrane region" description="Helical" evidence="6">
    <location>
        <begin position="610"/>
        <end position="628"/>
    </location>
</feature>
<organism evidence="8 9">
    <name type="scientific">Arcicella aurantiaca</name>
    <dbReference type="NCBI Taxonomy" id="591202"/>
    <lineage>
        <taxon>Bacteria</taxon>
        <taxon>Pseudomonadati</taxon>
        <taxon>Bacteroidota</taxon>
        <taxon>Cytophagia</taxon>
        <taxon>Cytophagales</taxon>
        <taxon>Flectobacillaceae</taxon>
        <taxon>Arcicella</taxon>
    </lineage>
</organism>
<proteinExistence type="predicted"/>
<feature type="transmembrane region" description="Helical" evidence="6">
    <location>
        <begin position="228"/>
        <end position="245"/>
    </location>
</feature>
<feature type="transmembrane region" description="Helical" evidence="6">
    <location>
        <begin position="355"/>
        <end position="378"/>
    </location>
</feature>
<keyword evidence="5 6" id="KW-0472">Membrane</keyword>
<evidence type="ECO:0000313" key="8">
    <source>
        <dbReference type="EMBL" id="PWK17621.1"/>
    </source>
</evidence>
<dbReference type="AlphaFoldDB" id="A0A316DHG9"/>
<feature type="transmembrane region" description="Helical" evidence="6">
    <location>
        <begin position="252"/>
        <end position="274"/>
    </location>
</feature>
<evidence type="ECO:0000256" key="2">
    <source>
        <dbReference type="ARBA" id="ARBA00022475"/>
    </source>
</evidence>
<gene>
    <name evidence="8" type="ORF">LV89_04337</name>
</gene>
<evidence type="ECO:0000256" key="4">
    <source>
        <dbReference type="ARBA" id="ARBA00022989"/>
    </source>
</evidence>
<dbReference type="OrthoDB" id="9805018at2"/>
<dbReference type="SUPFAM" id="SSF82866">
    <property type="entry name" value="Multidrug efflux transporter AcrB transmembrane domain"/>
    <property type="match status" value="2"/>
</dbReference>
<accession>A0A316DHG9</accession>
<dbReference type="InterPro" id="IPR004869">
    <property type="entry name" value="MMPL_dom"/>
</dbReference>
<dbReference type="Gene3D" id="1.20.1640.10">
    <property type="entry name" value="Multidrug efflux transporter AcrB transmembrane domain"/>
    <property type="match status" value="2"/>
</dbReference>
<sequence>MKINFDEFYSRYAEWVIKWRKSIVYGFLALTLVMAAGARFMTIDGDMLLYFSKNMPQRLALDKIHDDYERTDNVVVAIAPTNKNVFTSQTLSVLEKMTNELWKTPFVSRVDGITNFQHTQVHHDDLTVKNLVEDAKTKTPNEIKKIRNIALTDPDLVNRLISPSGHTTGIYLTIKFPKKDFISEGPKVVKFLRDLKKKYESPDLKIYLTGTVFVDNAFAEAGQKDMTTLIPIMYGIMVLMLAFFFRSTVGIIASVFITLISVGVSLGVFGYFGIPMNPVTTAAPTMIITVVIADGIHFFITVAQLISEGLSKQEAIKRSIQMNFKPFLLTGVTNILGYLSLNFSDSPPFSELGNLVAIGMFTGWMLSIIWLPALIAMMPIKIKNFKMEREYNFEGFGKFVVKHFKAVIVVFIVATLGLAPFIYKNIINDMFLNFFDEDLEIRKDTEFVVDNLTGLYSIEYSLGANGADNIADPVYLKKMEEFERWFQKQDKVVHVSSFTSVMRRLNKIMHNNDDNYNKIPEDKALASQYLLMYEMSLPYGRDLNNQINIDKSATRFRVVFKNLYTADLKRIEEAANNWLKKNAPVSMYSNGTSTSIMFRYLSEKNIDNMLYGYGSALAIIAIVMILAIKSIKFGLISLIPNILPTVFAFGLWGIFVGEVGLAVAFVTSFSSGIVVDDSVHFFVKYLRARRTLGYSPAQSIIYTFKTVGSSMLVSTLILAVGFSVLIFSPFQSNASMGILCSLTIFIALISDFFLTPALLMAFDRGSFKKIEAEENDIAYSPNLV</sequence>
<dbReference type="RefSeq" id="WP_109744995.1">
    <property type="nucleotide sequence ID" value="NZ_QGGO01000034.1"/>
</dbReference>
<evidence type="ECO:0000256" key="6">
    <source>
        <dbReference type="SAM" id="Phobius"/>
    </source>
</evidence>
<evidence type="ECO:0000256" key="5">
    <source>
        <dbReference type="ARBA" id="ARBA00023136"/>
    </source>
</evidence>
<dbReference type="GO" id="GO:0005886">
    <property type="term" value="C:plasma membrane"/>
    <property type="evidence" value="ECO:0007669"/>
    <property type="project" value="UniProtKB-SubCell"/>
</dbReference>
<feature type="transmembrane region" description="Helical" evidence="6">
    <location>
        <begin position="23"/>
        <end position="42"/>
    </location>
</feature>
<feature type="transmembrane region" description="Helical" evidence="6">
    <location>
        <begin position="707"/>
        <end position="730"/>
    </location>
</feature>
<feature type="transmembrane region" description="Helical" evidence="6">
    <location>
        <begin position="635"/>
        <end position="655"/>
    </location>
</feature>
<keyword evidence="2" id="KW-1003">Cell membrane</keyword>
<comment type="caution">
    <text evidence="8">The sequence shown here is derived from an EMBL/GenBank/DDBJ whole genome shotgun (WGS) entry which is preliminary data.</text>
</comment>
<protein>
    <recommendedName>
        <fullName evidence="7">SSD domain-containing protein</fullName>
    </recommendedName>
</protein>
<feature type="transmembrane region" description="Helical" evidence="6">
    <location>
        <begin position="286"/>
        <end position="306"/>
    </location>
</feature>
<keyword evidence="3 6" id="KW-0812">Transmembrane</keyword>
<dbReference type="PANTHER" id="PTHR33406">
    <property type="entry name" value="MEMBRANE PROTEIN MJ1562-RELATED"/>
    <property type="match status" value="1"/>
</dbReference>
<comment type="subcellular location">
    <subcellularLocation>
        <location evidence="1">Cell membrane</location>
        <topology evidence="1">Multi-pass membrane protein</topology>
    </subcellularLocation>
</comment>
<feature type="domain" description="SSD" evidence="7">
    <location>
        <begin position="252"/>
        <end position="377"/>
    </location>
</feature>
<evidence type="ECO:0000259" key="7">
    <source>
        <dbReference type="PROSITE" id="PS50156"/>
    </source>
</evidence>
<dbReference type="PROSITE" id="PS50156">
    <property type="entry name" value="SSD"/>
    <property type="match status" value="1"/>
</dbReference>
<dbReference type="InterPro" id="IPR050545">
    <property type="entry name" value="Mycobact_MmpL"/>
</dbReference>
<evidence type="ECO:0000256" key="3">
    <source>
        <dbReference type="ARBA" id="ARBA00022692"/>
    </source>
</evidence>
<feature type="transmembrane region" description="Helical" evidence="6">
    <location>
        <begin position="661"/>
        <end position="686"/>
    </location>
</feature>
<dbReference type="InterPro" id="IPR000731">
    <property type="entry name" value="SSD"/>
</dbReference>
<name>A0A316DHG9_9BACT</name>